<gene>
    <name evidence="4" type="ORF">KOR42_27330</name>
</gene>
<dbReference type="EMBL" id="SIHI01000003">
    <property type="protein sequence ID" value="TWT55606.1"/>
    <property type="molecule type" value="Genomic_DNA"/>
</dbReference>
<evidence type="ECO:0000256" key="2">
    <source>
        <dbReference type="ARBA" id="ARBA00022917"/>
    </source>
</evidence>
<reference evidence="4 5" key="1">
    <citation type="submission" date="2019-02" db="EMBL/GenBank/DDBJ databases">
        <title>Deep-cultivation of Planctomycetes and their phenomic and genomic characterization uncovers novel biology.</title>
        <authorList>
            <person name="Wiegand S."/>
            <person name="Jogler M."/>
            <person name="Boedeker C."/>
            <person name="Pinto D."/>
            <person name="Vollmers J."/>
            <person name="Rivas-Marin E."/>
            <person name="Kohn T."/>
            <person name="Peeters S.H."/>
            <person name="Heuer A."/>
            <person name="Rast P."/>
            <person name="Oberbeckmann S."/>
            <person name="Bunk B."/>
            <person name="Jeske O."/>
            <person name="Meyerdierks A."/>
            <person name="Storesund J.E."/>
            <person name="Kallscheuer N."/>
            <person name="Luecker S."/>
            <person name="Lage O.M."/>
            <person name="Pohl T."/>
            <person name="Merkel B.J."/>
            <person name="Hornburger P."/>
            <person name="Mueller R.-W."/>
            <person name="Bruemmer F."/>
            <person name="Labrenz M."/>
            <person name="Spormann A.M."/>
            <person name="Op Den Camp H."/>
            <person name="Overmann J."/>
            <person name="Amann R."/>
            <person name="Jetten M.S.M."/>
            <person name="Mascher T."/>
            <person name="Medema M.H."/>
            <person name="Devos D.P."/>
            <person name="Kaster A.-K."/>
            <person name="Ovreas L."/>
            <person name="Rohde M."/>
            <person name="Galperin M.Y."/>
            <person name="Jogler C."/>
        </authorList>
    </citation>
    <scope>NUCLEOTIDE SEQUENCE [LARGE SCALE GENOMIC DNA]</scope>
    <source>
        <strain evidence="4 5">KOR42</strain>
    </source>
</reference>
<dbReference type="SUPFAM" id="SSF55159">
    <property type="entry name" value="eIF1-like"/>
    <property type="match status" value="1"/>
</dbReference>
<dbReference type="Proteomes" id="UP000317243">
    <property type="component" value="Unassembled WGS sequence"/>
</dbReference>
<dbReference type="Pfam" id="PF01253">
    <property type="entry name" value="SUI1"/>
    <property type="match status" value="1"/>
</dbReference>
<feature type="domain" description="SUI1" evidence="3">
    <location>
        <begin position="42"/>
        <end position="108"/>
    </location>
</feature>
<keyword evidence="2" id="KW-0648">Protein biosynthesis</keyword>
<dbReference type="GO" id="GO:0003743">
    <property type="term" value="F:translation initiation factor activity"/>
    <property type="evidence" value="ECO:0007669"/>
    <property type="project" value="UniProtKB-KW"/>
</dbReference>
<accession>A0A5C5WY52</accession>
<name>A0A5C5WY52_9PLAN</name>
<organism evidence="4 5">
    <name type="scientific">Thalassoglobus neptunius</name>
    <dbReference type="NCBI Taxonomy" id="1938619"/>
    <lineage>
        <taxon>Bacteria</taxon>
        <taxon>Pseudomonadati</taxon>
        <taxon>Planctomycetota</taxon>
        <taxon>Planctomycetia</taxon>
        <taxon>Planctomycetales</taxon>
        <taxon>Planctomycetaceae</taxon>
        <taxon>Thalassoglobus</taxon>
    </lineage>
</organism>
<dbReference type="PROSITE" id="PS50296">
    <property type="entry name" value="SUI1"/>
    <property type="match status" value="1"/>
</dbReference>
<evidence type="ECO:0000313" key="4">
    <source>
        <dbReference type="EMBL" id="TWT55606.1"/>
    </source>
</evidence>
<keyword evidence="5" id="KW-1185">Reference proteome</keyword>
<dbReference type="InterPro" id="IPR001950">
    <property type="entry name" value="SUI1"/>
</dbReference>
<dbReference type="OrthoDB" id="9792915at2"/>
<dbReference type="AlphaFoldDB" id="A0A5C5WY52"/>
<proteinExistence type="predicted"/>
<protein>
    <submittedName>
        <fullName evidence="4">Translation initiation factor Sui1</fullName>
    </submittedName>
</protein>
<comment type="caution">
    <text evidence="4">The sequence shown here is derived from an EMBL/GenBank/DDBJ whole genome shotgun (WGS) entry which is preliminary data.</text>
</comment>
<dbReference type="Gene3D" id="3.30.780.10">
    <property type="entry name" value="SUI1-like domain"/>
    <property type="match status" value="1"/>
</dbReference>
<evidence type="ECO:0000259" key="3">
    <source>
        <dbReference type="PROSITE" id="PS50296"/>
    </source>
</evidence>
<sequence>MRLFEGTEFDRPPRCEQCDELESECQCPEPEFEYTPPAKQIARIGVEKRKRGKSVTVIRDLIDEADHLPNLLTKLKDAIGVGGTVKDGTIELQGSHIDRIKKELQSIGYRTKG</sequence>
<evidence type="ECO:0000256" key="1">
    <source>
        <dbReference type="ARBA" id="ARBA00022845"/>
    </source>
</evidence>
<keyword evidence="4" id="KW-0396">Initiation factor</keyword>
<keyword evidence="1" id="KW-0810">Translation regulation</keyword>
<evidence type="ECO:0000313" key="5">
    <source>
        <dbReference type="Proteomes" id="UP000317243"/>
    </source>
</evidence>
<dbReference type="PIRSF" id="PIRSF037511">
    <property type="entry name" value="Transl_init_SUI1_pro"/>
    <property type="match status" value="1"/>
</dbReference>
<dbReference type="InterPro" id="IPR036877">
    <property type="entry name" value="SUI1_dom_sf"/>
</dbReference>
<dbReference type="GO" id="GO:0006417">
    <property type="term" value="P:regulation of translation"/>
    <property type="evidence" value="ECO:0007669"/>
    <property type="project" value="UniProtKB-KW"/>
</dbReference>
<dbReference type="RefSeq" id="WP_146510254.1">
    <property type="nucleotide sequence ID" value="NZ_SIHI01000003.1"/>
</dbReference>
<dbReference type="CDD" id="cd11567">
    <property type="entry name" value="YciH_like"/>
    <property type="match status" value="1"/>
</dbReference>
<dbReference type="InterPro" id="IPR005872">
    <property type="entry name" value="SUI1_arc_bac"/>
</dbReference>